<organism evidence="1 2">
    <name type="scientific">Necator americanus</name>
    <name type="common">Human hookworm</name>
    <dbReference type="NCBI Taxonomy" id="51031"/>
    <lineage>
        <taxon>Eukaryota</taxon>
        <taxon>Metazoa</taxon>
        <taxon>Ecdysozoa</taxon>
        <taxon>Nematoda</taxon>
        <taxon>Chromadorea</taxon>
        <taxon>Rhabditida</taxon>
        <taxon>Rhabditina</taxon>
        <taxon>Rhabditomorpha</taxon>
        <taxon>Strongyloidea</taxon>
        <taxon>Ancylostomatidae</taxon>
        <taxon>Bunostominae</taxon>
        <taxon>Necator</taxon>
    </lineage>
</organism>
<keyword evidence="2" id="KW-1185">Reference proteome</keyword>
<reference evidence="1 2" key="1">
    <citation type="submission" date="2023-08" db="EMBL/GenBank/DDBJ databases">
        <title>A Necator americanus chromosomal reference genome.</title>
        <authorList>
            <person name="Ilik V."/>
            <person name="Petrzelkova K.J."/>
            <person name="Pardy F."/>
            <person name="Fuh T."/>
            <person name="Niatou-Singa F.S."/>
            <person name="Gouil Q."/>
            <person name="Baker L."/>
            <person name="Ritchie M.E."/>
            <person name="Jex A.R."/>
            <person name="Gazzola D."/>
            <person name="Li H."/>
            <person name="Toshio Fujiwara R."/>
            <person name="Zhan B."/>
            <person name="Aroian R.V."/>
            <person name="Pafco B."/>
            <person name="Schwarz E.M."/>
        </authorList>
    </citation>
    <scope>NUCLEOTIDE SEQUENCE [LARGE SCALE GENOMIC DNA]</scope>
    <source>
        <strain evidence="1 2">Aroian</strain>
        <tissue evidence="1">Whole animal</tissue>
    </source>
</reference>
<dbReference type="EMBL" id="JAVFWL010000004">
    <property type="protein sequence ID" value="KAK6747474.1"/>
    <property type="molecule type" value="Genomic_DNA"/>
</dbReference>
<protein>
    <submittedName>
        <fullName evidence="1">Uncharacterized protein</fullName>
    </submittedName>
</protein>
<gene>
    <name evidence="1" type="primary">Necator_chrIV.g13877</name>
    <name evidence="1" type="ORF">RB195_000585</name>
</gene>
<name>A0ABR1DAL1_NECAM</name>
<comment type="caution">
    <text evidence="1">The sequence shown here is derived from an EMBL/GenBank/DDBJ whole genome shotgun (WGS) entry which is preliminary data.</text>
</comment>
<evidence type="ECO:0000313" key="2">
    <source>
        <dbReference type="Proteomes" id="UP001303046"/>
    </source>
</evidence>
<sequence>MCCVECFDCSDVFCRLWKLTKEWTLASMSIFKCSNLCFTKLDENKEKPAEINNNVISIVSLLINVWMSPHEN</sequence>
<accession>A0ABR1DAL1</accession>
<dbReference type="Proteomes" id="UP001303046">
    <property type="component" value="Unassembled WGS sequence"/>
</dbReference>
<proteinExistence type="predicted"/>
<evidence type="ECO:0000313" key="1">
    <source>
        <dbReference type="EMBL" id="KAK6747474.1"/>
    </source>
</evidence>